<protein>
    <submittedName>
        <fullName evidence="2">Uncharacterized protein</fullName>
    </submittedName>
</protein>
<comment type="caution">
    <text evidence="2">The sequence shown here is derived from an EMBL/GenBank/DDBJ whole genome shotgun (WGS) entry which is preliminary data.</text>
</comment>
<dbReference type="AlphaFoldDB" id="A0A1Y2EP94"/>
<organism evidence="2 3">
    <name type="scientific">Neocallimastix californiae</name>
    <dbReference type="NCBI Taxonomy" id="1754190"/>
    <lineage>
        <taxon>Eukaryota</taxon>
        <taxon>Fungi</taxon>
        <taxon>Fungi incertae sedis</taxon>
        <taxon>Chytridiomycota</taxon>
        <taxon>Chytridiomycota incertae sedis</taxon>
        <taxon>Neocallimastigomycetes</taxon>
        <taxon>Neocallimastigales</taxon>
        <taxon>Neocallimastigaceae</taxon>
        <taxon>Neocallimastix</taxon>
    </lineage>
</organism>
<name>A0A1Y2EP94_9FUNG</name>
<dbReference type="EMBL" id="MCOG01000034">
    <property type="protein sequence ID" value="ORY73347.1"/>
    <property type="molecule type" value="Genomic_DNA"/>
</dbReference>
<reference evidence="2 3" key="1">
    <citation type="submission" date="2016-08" db="EMBL/GenBank/DDBJ databases">
        <title>A Parts List for Fungal Cellulosomes Revealed by Comparative Genomics.</title>
        <authorList>
            <consortium name="DOE Joint Genome Institute"/>
            <person name="Haitjema C.H."/>
            <person name="Gilmore S.P."/>
            <person name="Henske J.K."/>
            <person name="Solomon K.V."/>
            <person name="De Groot R."/>
            <person name="Kuo A."/>
            <person name="Mondo S.J."/>
            <person name="Salamov A.A."/>
            <person name="Labutti K."/>
            <person name="Zhao Z."/>
            <person name="Chiniquy J."/>
            <person name="Barry K."/>
            <person name="Brewer H.M."/>
            <person name="Purvine S.O."/>
            <person name="Wright A.T."/>
            <person name="Boxma B."/>
            <person name="Van Alen T."/>
            <person name="Hackstein J.H."/>
            <person name="Baker S.E."/>
            <person name="Grigoriev I.V."/>
            <person name="O'Malley M.A."/>
        </authorList>
    </citation>
    <scope>NUCLEOTIDE SEQUENCE [LARGE SCALE GENOMIC DNA]</scope>
    <source>
        <strain evidence="2 3">G1</strain>
    </source>
</reference>
<dbReference type="Proteomes" id="UP000193920">
    <property type="component" value="Unassembled WGS sequence"/>
</dbReference>
<feature type="chain" id="PRO_5010998326" evidence="1">
    <location>
        <begin position="24"/>
        <end position="166"/>
    </location>
</feature>
<keyword evidence="3" id="KW-1185">Reference proteome</keyword>
<dbReference type="OrthoDB" id="2159765at2759"/>
<feature type="signal peptide" evidence="1">
    <location>
        <begin position="1"/>
        <end position="23"/>
    </location>
</feature>
<gene>
    <name evidence="2" type="ORF">LY90DRAFT_503206</name>
</gene>
<evidence type="ECO:0000313" key="3">
    <source>
        <dbReference type="Proteomes" id="UP000193920"/>
    </source>
</evidence>
<evidence type="ECO:0000256" key="1">
    <source>
        <dbReference type="SAM" id="SignalP"/>
    </source>
</evidence>
<accession>A0A1Y2EP94</accession>
<evidence type="ECO:0000313" key="2">
    <source>
        <dbReference type="EMBL" id="ORY73347.1"/>
    </source>
</evidence>
<keyword evidence="1" id="KW-0732">Signal</keyword>
<sequence>MKSFINIFLFMSIIAFLVNSINARSLFYNLSISKPKNSGSSDNYYVIFINNTLLKSESLKEKHQENKYIFSSLMNEIHNLIIDNKNTFEDINKFNTIKEKKPNSNKKEIEKKYLMKEGDSNIVFPISTLKDEIVLRVYLSKKLVDNIKSLDYVIDCIPYLDYNNKF</sequence>
<proteinExistence type="predicted"/>